<dbReference type="InterPro" id="IPR036291">
    <property type="entry name" value="NAD(P)-bd_dom_sf"/>
</dbReference>
<proteinExistence type="predicted"/>
<dbReference type="PANTHER" id="PTHR43362:SF4">
    <property type="entry name" value="MANNITOL DEHYDROGENASE"/>
    <property type="match status" value="1"/>
</dbReference>
<evidence type="ECO:0000259" key="2">
    <source>
        <dbReference type="Pfam" id="PF01232"/>
    </source>
</evidence>
<accession>A0A484ZB22</accession>
<gene>
    <name evidence="3" type="ORF">NCTC12282_00535</name>
</gene>
<reference evidence="3 4" key="1">
    <citation type="submission" date="2019-03" db="EMBL/GenBank/DDBJ databases">
        <authorList>
            <consortium name="Pathogen Informatics"/>
        </authorList>
    </citation>
    <scope>NUCLEOTIDE SEQUENCE [LARGE SCALE GENOMIC DNA]</scope>
    <source>
        <strain evidence="3 4">NCTC12282</strain>
    </source>
</reference>
<dbReference type="EMBL" id="CAADJA010000002">
    <property type="protein sequence ID" value="VFS45652.1"/>
    <property type="molecule type" value="Genomic_DNA"/>
</dbReference>
<dbReference type="Gene3D" id="3.40.50.720">
    <property type="entry name" value="NAD(P)-binding Rossmann-like Domain"/>
    <property type="match status" value="1"/>
</dbReference>
<organism evidence="3 4">
    <name type="scientific">Budvicia aquatica</name>
    <dbReference type="NCBI Taxonomy" id="82979"/>
    <lineage>
        <taxon>Bacteria</taxon>
        <taxon>Pseudomonadati</taxon>
        <taxon>Pseudomonadota</taxon>
        <taxon>Gammaproteobacteria</taxon>
        <taxon>Enterobacterales</taxon>
        <taxon>Budviciaceae</taxon>
        <taxon>Budvicia</taxon>
    </lineage>
</organism>
<keyword evidence="1" id="KW-0560">Oxidoreductase</keyword>
<evidence type="ECO:0000313" key="4">
    <source>
        <dbReference type="Proteomes" id="UP000373449"/>
    </source>
</evidence>
<name>A0A484ZB22_9GAMM</name>
<dbReference type="PANTHER" id="PTHR43362">
    <property type="entry name" value="MANNITOL DEHYDROGENASE DSF1-RELATED"/>
    <property type="match status" value="1"/>
</dbReference>
<dbReference type="Proteomes" id="UP000373449">
    <property type="component" value="Unassembled WGS sequence"/>
</dbReference>
<dbReference type="Pfam" id="PF01232">
    <property type="entry name" value="Mannitol_dh"/>
    <property type="match status" value="1"/>
</dbReference>
<sequence>MTEPRLNRALLIWDLALSTGAHQAVYADQLASRFGSDWGFCEINLIGGEQQISDLNAQDCLYSVAEMASEGWSGRVVGVVCQAIHGETDGIDRVLQAMSEPELLLFRLPSPRKAIATSRQPER</sequence>
<protein>
    <submittedName>
        <fullName evidence="3">D-mannonate oxidoreductase</fullName>
    </submittedName>
</protein>
<evidence type="ECO:0000313" key="3">
    <source>
        <dbReference type="EMBL" id="VFS45652.1"/>
    </source>
</evidence>
<feature type="domain" description="Mannitol dehydrogenase N-terminal" evidence="2">
    <location>
        <begin position="21"/>
        <end position="104"/>
    </location>
</feature>
<dbReference type="GO" id="GO:0016616">
    <property type="term" value="F:oxidoreductase activity, acting on the CH-OH group of donors, NAD or NADP as acceptor"/>
    <property type="evidence" value="ECO:0007669"/>
    <property type="project" value="TreeGrafter"/>
</dbReference>
<dbReference type="InterPro" id="IPR050988">
    <property type="entry name" value="Mannitol_DH/Oxidoreductase"/>
</dbReference>
<dbReference type="AlphaFoldDB" id="A0A484ZB22"/>
<dbReference type="SUPFAM" id="SSF51735">
    <property type="entry name" value="NAD(P)-binding Rossmann-fold domains"/>
    <property type="match status" value="1"/>
</dbReference>
<dbReference type="InterPro" id="IPR013131">
    <property type="entry name" value="Mannitol_DH_N"/>
</dbReference>
<evidence type="ECO:0000256" key="1">
    <source>
        <dbReference type="ARBA" id="ARBA00023002"/>
    </source>
</evidence>